<dbReference type="PANTHER" id="PTHR11088">
    <property type="entry name" value="TRNA DIMETHYLALLYLTRANSFERASE"/>
    <property type="match status" value="1"/>
</dbReference>
<dbReference type="GO" id="GO:0005524">
    <property type="term" value="F:ATP binding"/>
    <property type="evidence" value="ECO:0007669"/>
    <property type="project" value="UniProtKB-KW"/>
</dbReference>
<evidence type="ECO:0000256" key="4">
    <source>
        <dbReference type="ARBA" id="ARBA00022679"/>
    </source>
</evidence>
<sequence length="320" mass="36679">MSATLWILTGPTASGKTGIGFNVAQRIEGEIISADSMLIYRGMDIGTAKPSSSMRERVSHHLIDIVNPWENYSVGKYVKDAEGVISDLDKKKKNFVIVGGSPLYIKGIIDGIFSGPEADWSIREELKKLANDKGNTFVHGILQRIDPVTAQKLHPNDLRRIIRAIEVYKKTRKQISLLHRQYRRGKRRYNFKIICMARGKEDLYRRIDDRVETMFKKGLVDEVKSLLGNSHGLSRQARQALGYKEVIRHLEGECTLNEAKEMIKLNTRRFSKRQMTWFRSFPNVCWLEAKEGRGAKVISEKIILKFKKYSKEQTNGANTY</sequence>
<keyword evidence="5" id="KW-0819">tRNA processing</keyword>
<keyword evidence="7" id="KW-0067">ATP-binding</keyword>
<evidence type="ECO:0000256" key="5">
    <source>
        <dbReference type="ARBA" id="ARBA00022694"/>
    </source>
</evidence>
<evidence type="ECO:0000256" key="6">
    <source>
        <dbReference type="ARBA" id="ARBA00022741"/>
    </source>
</evidence>
<dbReference type="PANTHER" id="PTHR11088:SF60">
    <property type="entry name" value="TRNA DIMETHYLALLYLTRANSFERASE"/>
    <property type="match status" value="1"/>
</dbReference>
<comment type="catalytic activity">
    <reaction evidence="9">
        <text>adenosine(37) in tRNA + dimethylallyl diphosphate = N(6)-dimethylallyladenosine(37) in tRNA + diphosphate</text>
        <dbReference type="Rhea" id="RHEA:26482"/>
        <dbReference type="Rhea" id="RHEA-COMP:10162"/>
        <dbReference type="Rhea" id="RHEA-COMP:10375"/>
        <dbReference type="ChEBI" id="CHEBI:33019"/>
        <dbReference type="ChEBI" id="CHEBI:57623"/>
        <dbReference type="ChEBI" id="CHEBI:74411"/>
        <dbReference type="ChEBI" id="CHEBI:74415"/>
        <dbReference type="EC" id="2.5.1.75"/>
    </reaction>
</comment>
<comment type="similarity">
    <text evidence="2">Belongs to the IPP transferase family.</text>
</comment>
<accession>A0A0F9KFY3</accession>
<dbReference type="NCBIfam" id="TIGR00174">
    <property type="entry name" value="miaA"/>
    <property type="match status" value="1"/>
</dbReference>
<dbReference type="InterPro" id="IPR027417">
    <property type="entry name" value="P-loop_NTPase"/>
</dbReference>
<gene>
    <name evidence="10" type="ORF">LCGC14_1332770</name>
</gene>
<dbReference type="FunFam" id="1.10.20.140:FF:000001">
    <property type="entry name" value="tRNA dimethylallyltransferase"/>
    <property type="match status" value="1"/>
</dbReference>
<dbReference type="HAMAP" id="MF_00185">
    <property type="entry name" value="IPP_trans"/>
    <property type="match status" value="1"/>
</dbReference>
<keyword evidence="4" id="KW-0808">Transferase</keyword>
<dbReference type="SUPFAM" id="SSF52540">
    <property type="entry name" value="P-loop containing nucleoside triphosphate hydrolases"/>
    <property type="match status" value="1"/>
</dbReference>
<proteinExistence type="inferred from homology"/>
<dbReference type="AlphaFoldDB" id="A0A0F9KFY3"/>
<dbReference type="GO" id="GO:0006400">
    <property type="term" value="P:tRNA modification"/>
    <property type="evidence" value="ECO:0007669"/>
    <property type="project" value="TreeGrafter"/>
</dbReference>
<dbReference type="Gene3D" id="3.40.50.300">
    <property type="entry name" value="P-loop containing nucleotide triphosphate hydrolases"/>
    <property type="match status" value="1"/>
</dbReference>
<dbReference type="Pfam" id="PF01715">
    <property type="entry name" value="IPPT"/>
    <property type="match status" value="1"/>
</dbReference>
<evidence type="ECO:0000256" key="3">
    <source>
        <dbReference type="ARBA" id="ARBA00012665"/>
    </source>
</evidence>
<evidence type="ECO:0000256" key="9">
    <source>
        <dbReference type="ARBA" id="ARBA00049563"/>
    </source>
</evidence>
<evidence type="ECO:0000256" key="8">
    <source>
        <dbReference type="ARBA" id="ARBA00022842"/>
    </source>
</evidence>
<dbReference type="EMBL" id="LAZR01008072">
    <property type="protein sequence ID" value="KKM81139.1"/>
    <property type="molecule type" value="Genomic_DNA"/>
</dbReference>
<protein>
    <recommendedName>
        <fullName evidence="3">tRNA dimethylallyltransferase</fullName>
        <ecNumber evidence="3">2.5.1.75</ecNumber>
    </recommendedName>
</protein>
<name>A0A0F9KFY3_9ZZZZ</name>
<dbReference type="InterPro" id="IPR039657">
    <property type="entry name" value="Dimethylallyltransferase"/>
</dbReference>
<reference evidence="10" key="1">
    <citation type="journal article" date="2015" name="Nature">
        <title>Complex archaea that bridge the gap between prokaryotes and eukaryotes.</title>
        <authorList>
            <person name="Spang A."/>
            <person name="Saw J.H."/>
            <person name="Jorgensen S.L."/>
            <person name="Zaremba-Niedzwiedzka K."/>
            <person name="Martijn J."/>
            <person name="Lind A.E."/>
            <person name="van Eijk R."/>
            <person name="Schleper C."/>
            <person name="Guy L."/>
            <person name="Ettema T.J."/>
        </authorList>
    </citation>
    <scope>NUCLEOTIDE SEQUENCE</scope>
</reference>
<evidence type="ECO:0000256" key="1">
    <source>
        <dbReference type="ARBA" id="ARBA00001946"/>
    </source>
</evidence>
<evidence type="ECO:0000256" key="7">
    <source>
        <dbReference type="ARBA" id="ARBA00022840"/>
    </source>
</evidence>
<evidence type="ECO:0000256" key="2">
    <source>
        <dbReference type="ARBA" id="ARBA00005842"/>
    </source>
</evidence>
<comment type="cofactor">
    <cofactor evidence="1">
        <name>Mg(2+)</name>
        <dbReference type="ChEBI" id="CHEBI:18420"/>
    </cofactor>
</comment>
<organism evidence="10">
    <name type="scientific">marine sediment metagenome</name>
    <dbReference type="NCBI Taxonomy" id="412755"/>
    <lineage>
        <taxon>unclassified sequences</taxon>
        <taxon>metagenomes</taxon>
        <taxon>ecological metagenomes</taxon>
    </lineage>
</organism>
<evidence type="ECO:0000313" key="10">
    <source>
        <dbReference type="EMBL" id="KKM81139.1"/>
    </source>
</evidence>
<keyword evidence="8" id="KW-0460">Magnesium</keyword>
<keyword evidence="6" id="KW-0547">Nucleotide-binding</keyword>
<dbReference type="Gene3D" id="1.10.20.140">
    <property type="match status" value="1"/>
</dbReference>
<comment type="caution">
    <text evidence="10">The sequence shown here is derived from an EMBL/GenBank/DDBJ whole genome shotgun (WGS) entry which is preliminary data.</text>
</comment>
<dbReference type="EC" id="2.5.1.75" evidence="3"/>
<dbReference type="InterPro" id="IPR018022">
    <property type="entry name" value="IPT"/>
</dbReference>
<dbReference type="GO" id="GO:0052381">
    <property type="term" value="F:tRNA dimethylallyltransferase activity"/>
    <property type="evidence" value="ECO:0007669"/>
    <property type="project" value="UniProtKB-EC"/>
</dbReference>